<accession>D5MKQ7</accession>
<protein>
    <submittedName>
        <fullName evidence="2">Uncharacterized protein</fullName>
    </submittedName>
</protein>
<proteinExistence type="predicted"/>
<sequence length="100" mass="11177">MRDCPAASQPCQWNFNGGYRDKGCLVPDYKGERDGLRGVSGCVRSPRDLRSEEVSDTFSHRRRDGNISRRPTVKLTGAGHDNQHCAGGTRRPGKRRVRPP</sequence>
<organism evidence="2 3">
    <name type="scientific">Methylomirabilis oxygeniifera</name>
    <dbReference type="NCBI Taxonomy" id="671143"/>
    <lineage>
        <taxon>Bacteria</taxon>
        <taxon>Candidatus Methylomirabilota</taxon>
        <taxon>Candidatus Methylomirabilia</taxon>
        <taxon>Candidatus Methylomirabilales</taxon>
        <taxon>Candidatus Methylomirabilaceae</taxon>
        <taxon>Candidatus Methylomirabilis</taxon>
    </lineage>
</organism>
<dbReference type="HOGENOM" id="CLU_2300671_0_0_0"/>
<evidence type="ECO:0000256" key="1">
    <source>
        <dbReference type="SAM" id="MobiDB-lite"/>
    </source>
</evidence>
<dbReference type="EMBL" id="FP565575">
    <property type="protein sequence ID" value="CBE67704.1"/>
    <property type="molecule type" value="Genomic_DNA"/>
</dbReference>
<dbReference type="KEGG" id="mox:DAMO_0631"/>
<evidence type="ECO:0000313" key="3">
    <source>
        <dbReference type="Proteomes" id="UP000006898"/>
    </source>
</evidence>
<reference evidence="2 3" key="1">
    <citation type="journal article" date="2010" name="Nature">
        <title>Nitrite-driven anaerobic methane oxidation by oxygenic bacteria.</title>
        <authorList>
            <person name="Ettwig K.F."/>
            <person name="Butler M.K."/>
            <person name="Le Paslier D."/>
            <person name="Pelletier E."/>
            <person name="Mangenot S."/>
            <person name="Kuypers M.M.M."/>
            <person name="Schreiber F."/>
            <person name="Dutilh B.E."/>
            <person name="Zedelius J."/>
            <person name="de Beer D."/>
            <person name="Gloerich J."/>
            <person name="Wessels H.J.C.T."/>
            <person name="van Allen T."/>
            <person name="Luesken F."/>
            <person name="Wu M."/>
            <person name="van de Pas-Schoonen K.T."/>
            <person name="Op den Camp H.J.M."/>
            <person name="Janssen-Megens E.M."/>
            <person name="Francoijs K-J."/>
            <person name="Stunnenberg H."/>
            <person name="Weissenbach J."/>
            <person name="Jetten M.S.M."/>
            <person name="Strous M."/>
        </authorList>
    </citation>
    <scope>NUCLEOTIDE SEQUENCE [LARGE SCALE GENOMIC DNA]</scope>
</reference>
<evidence type="ECO:0000313" key="2">
    <source>
        <dbReference type="EMBL" id="CBE67704.1"/>
    </source>
</evidence>
<dbReference type="AlphaFoldDB" id="D5MKQ7"/>
<feature type="region of interest" description="Disordered" evidence="1">
    <location>
        <begin position="48"/>
        <end position="100"/>
    </location>
</feature>
<gene>
    <name evidence="2" type="ORF">DAMO_0631</name>
</gene>
<name>D5MKQ7_METO1</name>
<feature type="compositionally biased region" description="Basic residues" evidence="1">
    <location>
        <begin position="91"/>
        <end position="100"/>
    </location>
</feature>
<dbReference type="Proteomes" id="UP000006898">
    <property type="component" value="Chromosome"/>
</dbReference>